<reference evidence="1 2" key="1">
    <citation type="submission" date="2023-07" db="EMBL/GenBank/DDBJ databases">
        <title>Functional and genomic diversity of the sorghum phyllosphere microbiome.</title>
        <authorList>
            <person name="Shade A."/>
        </authorList>
    </citation>
    <scope>NUCLEOTIDE SEQUENCE [LARGE SCALE GENOMIC DNA]</scope>
    <source>
        <strain evidence="1 2">SORGH_AS_1064</strain>
    </source>
</reference>
<accession>A0ABU0TFS3</accession>
<evidence type="ECO:0000313" key="2">
    <source>
        <dbReference type="Proteomes" id="UP001225072"/>
    </source>
</evidence>
<keyword evidence="2" id="KW-1185">Reference proteome</keyword>
<dbReference type="EMBL" id="JAUTAL010000001">
    <property type="protein sequence ID" value="MDQ1095867.1"/>
    <property type="molecule type" value="Genomic_DNA"/>
</dbReference>
<dbReference type="Proteomes" id="UP001225072">
    <property type="component" value="Unassembled WGS sequence"/>
</dbReference>
<evidence type="ECO:0000313" key="1">
    <source>
        <dbReference type="EMBL" id="MDQ1095867.1"/>
    </source>
</evidence>
<name>A0ABU0TFS3_9FLAO</name>
<gene>
    <name evidence="1" type="ORF">QE404_001014</name>
</gene>
<proteinExistence type="predicted"/>
<dbReference type="RefSeq" id="WP_307447274.1">
    <property type="nucleotide sequence ID" value="NZ_JAUTAL010000001.1"/>
</dbReference>
<organism evidence="1 2">
    <name type="scientific">Chryseobacterium camelliae</name>
    <dbReference type="NCBI Taxonomy" id="1265445"/>
    <lineage>
        <taxon>Bacteria</taxon>
        <taxon>Pseudomonadati</taxon>
        <taxon>Bacteroidota</taxon>
        <taxon>Flavobacteriia</taxon>
        <taxon>Flavobacteriales</taxon>
        <taxon>Weeksellaceae</taxon>
        <taxon>Chryseobacterium group</taxon>
        <taxon>Chryseobacterium</taxon>
    </lineage>
</organism>
<sequence>MKTTHLSLPISNRCIWGPVRTIQQEIPAATKLPEINSNPVATGLYFHHTIFDCLSIPDQYSPVLLYDSIYRCCLKSPTVAFLNHYN</sequence>
<comment type="caution">
    <text evidence="1">The sequence shown here is derived from an EMBL/GenBank/DDBJ whole genome shotgun (WGS) entry which is preliminary data.</text>
</comment>
<protein>
    <submittedName>
        <fullName evidence="1">Uncharacterized protein</fullName>
    </submittedName>
</protein>